<feature type="compositionally biased region" description="Basic and acidic residues" evidence="1">
    <location>
        <begin position="68"/>
        <end position="78"/>
    </location>
</feature>
<sequence length="78" mass="7912">ERTRNLGGAGPAGDLHLPPAAGARPRPEDLRRLGPGACLPRAAGRHRGEDRRAAEGGGLPSQPAHAGHLREKAGGCGV</sequence>
<name>A0A6J4TDY6_9ACTN</name>
<proteinExistence type="predicted"/>
<evidence type="ECO:0000256" key="1">
    <source>
        <dbReference type="SAM" id="MobiDB-lite"/>
    </source>
</evidence>
<protein>
    <submittedName>
        <fullName evidence="2">Uncharacterized protein</fullName>
    </submittedName>
</protein>
<feature type="non-terminal residue" evidence="2">
    <location>
        <position position="78"/>
    </location>
</feature>
<dbReference type="AlphaFoldDB" id="A0A6J4TDY6"/>
<dbReference type="EMBL" id="CADCVM010000400">
    <property type="protein sequence ID" value="CAA9520929.1"/>
    <property type="molecule type" value="Genomic_DNA"/>
</dbReference>
<organism evidence="2">
    <name type="scientific">uncultured Rubrobacteraceae bacterium</name>
    <dbReference type="NCBI Taxonomy" id="349277"/>
    <lineage>
        <taxon>Bacteria</taxon>
        <taxon>Bacillati</taxon>
        <taxon>Actinomycetota</taxon>
        <taxon>Rubrobacteria</taxon>
        <taxon>Rubrobacterales</taxon>
        <taxon>Rubrobacteraceae</taxon>
        <taxon>environmental samples</taxon>
    </lineage>
</organism>
<accession>A0A6J4TDY6</accession>
<feature type="non-terminal residue" evidence="2">
    <location>
        <position position="1"/>
    </location>
</feature>
<reference evidence="2" key="1">
    <citation type="submission" date="2020-02" db="EMBL/GenBank/DDBJ databases">
        <authorList>
            <person name="Meier V. D."/>
        </authorList>
    </citation>
    <scope>NUCLEOTIDE SEQUENCE</scope>
    <source>
        <strain evidence="2">AVDCRST_MAG05</strain>
    </source>
</reference>
<feature type="region of interest" description="Disordered" evidence="1">
    <location>
        <begin position="1"/>
        <end position="78"/>
    </location>
</feature>
<gene>
    <name evidence="2" type="ORF">AVDCRST_MAG05-3606</name>
</gene>
<evidence type="ECO:0000313" key="2">
    <source>
        <dbReference type="EMBL" id="CAA9520929.1"/>
    </source>
</evidence>